<evidence type="ECO:0000256" key="1">
    <source>
        <dbReference type="ARBA" id="ARBA00004651"/>
    </source>
</evidence>
<dbReference type="InterPro" id="IPR039421">
    <property type="entry name" value="Type_1_exporter"/>
</dbReference>
<protein>
    <submittedName>
        <fullName evidence="11">ABC transporter ATP-binding protein/permease</fullName>
    </submittedName>
</protein>
<feature type="transmembrane region" description="Helical" evidence="8">
    <location>
        <begin position="261"/>
        <end position="287"/>
    </location>
</feature>
<evidence type="ECO:0000256" key="3">
    <source>
        <dbReference type="ARBA" id="ARBA00022741"/>
    </source>
</evidence>
<organism evidence="11 12">
    <name type="scientific">Brachybacterium kimchii</name>
    <dbReference type="NCBI Taxonomy" id="2942909"/>
    <lineage>
        <taxon>Bacteria</taxon>
        <taxon>Bacillati</taxon>
        <taxon>Actinomycetota</taxon>
        <taxon>Actinomycetes</taxon>
        <taxon>Micrococcales</taxon>
        <taxon>Dermabacteraceae</taxon>
        <taxon>Brachybacterium</taxon>
    </lineage>
</organism>
<dbReference type="Pfam" id="PF00664">
    <property type="entry name" value="ABC_membrane"/>
    <property type="match status" value="1"/>
</dbReference>
<feature type="transmembrane region" description="Helical" evidence="8">
    <location>
        <begin position="155"/>
        <end position="178"/>
    </location>
</feature>
<dbReference type="InterPro" id="IPR036640">
    <property type="entry name" value="ABC1_TM_sf"/>
</dbReference>
<keyword evidence="2 8" id="KW-0812">Transmembrane</keyword>
<evidence type="ECO:0000256" key="8">
    <source>
        <dbReference type="SAM" id="Phobius"/>
    </source>
</evidence>
<evidence type="ECO:0000313" key="11">
    <source>
        <dbReference type="EMBL" id="UQN28510.1"/>
    </source>
</evidence>
<dbReference type="SUPFAM" id="SSF52540">
    <property type="entry name" value="P-loop containing nucleoside triphosphate hydrolases"/>
    <property type="match status" value="1"/>
</dbReference>
<gene>
    <name evidence="11" type="ORF">M4486_12800</name>
</gene>
<feature type="domain" description="ABC transporter" evidence="9">
    <location>
        <begin position="358"/>
        <end position="593"/>
    </location>
</feature>
<keyword evidence="4 11" id="KW-0067">ATP-binding</keyword>
<keyword evidence="3" id="KW-0547">Nucleotide-binding</keyword>
<evidence type="ECO:0000313" key="12">
    <source>
        <dbReference type="Proteomes" id="UP001055868"/>
    </source>
</evidence>
<evidence type="ECO:0000256" key="6">
    <source>
        <dbReference type="ARBA" id="ARBA00023136"/>
    </source>
</evidence>
<dbReference type="RefSeq" id="WP_249477623.1">
    <property type="nucleotide sequence ID" value="NZ_CP097218.1"/>
</dbReference>
<dbReference type="InterPro" id="IPR017871">
    <property type="entry name" value="ABC_transporter-like_CS"/>
</dbReference>
<dbReference type="PANTHER" id="PTHR24221">
    <property type="entry name" value="ATP-BINDING CASSETTE SUB-FAMILY B"/>
    <property type="match status" value="1"/>
</dbReference>
<dbReference type="InterPro" id="IPR003439">
    <property type="entry name" value="ABC_transporter-like_ATP-bd"/>
</dbReference>
<evidence type="ECO:0000256" key="7">
    <source>
        <dbReference type="SAM" id="MobiDB-lite"/>
    </source>
</evidence>
<dbReference type="Gene3D" id="1.20.1560.10">
    <property type="entry name" value="ABC transporter type 1, transmembrane domain"/>
    <property type="match status" value="1"/>
</dbReference>
<keyword evidence="5 8" id="KW-1133">Transmembrane helix</keyword>
<sequence>MTAQQTLPPRTRPAGGRRLPLPDPLMLRDFRPLLSTRGRRLLRGSLVLECATGVLEGLSLLALLPLSAALAQGSPAAGLGVGGWLIVLVVLAIVAGIVRFRDAILGYSVATDFIDSAQRAIGDRLTVLPLGWFTGERAGRISRLVSDGTMAAGQVLAHIAGPVVSGVAALVTLGVGSWFWDWRLGLALTVSAPLLLVVLLLGKRLKSWSDASLVAGTAEVSTRVVEYAACQSALRAAGRSDDFAPLSEACRADDAARRKNLWWSSLALLINGGAGQWLICGLIVLAAQLATSGALGAIQTIAFIGIALRFAKTLDLLGSRIVGVENAREPLEATREIMTAPTLLEASGETDLPSPGRVELEDVAFGYDPQRPVLRGVSLDAAPGTMTAIVGPSGSGKTTIARLVARFWDADGGSVRVGGAELRTQPTTQLMDQISMVFQDVYLLDDTLEANVRLGREDASDAEVREAAELAGVSEIAARLPEGWASRVGEGGRALSGGERQRVSIARALLKRAPVVLLDEATSALDAENEAHVLRSVEHLRETATLLVIAHKLDTVQKADQILVLGADGTVRERGRHEELLARGGDYRRFWDRRVQAAGWTLGG</sequence>
<accession>A0ABY4N5V4</accession>
<dbReference type="Proteomes" id="UP001055868">
    <property type="component" value="Chromosome"/>
</dbReference>
<dbReference type="EMBL" id="CP097218">
    <property type="protein sequence ID" value="UQN28510.1"/>
    <property type="molecule type" value="Genomic_DNA"/>
</dbReference>
<feature type="domain" description="ABC transmembrane type-1" evidence="10">
    <location>
        <begin position="44"/>
        <end position="326"/>
    </location>
</feature>
<keyword evidence="6 8" id="KW-0472">Membrane</keyword>
<evidence type="ECO:0000256" key="2">
    <source>
        <dbReference type="ARBA" id="ARBA00022692"/>
    </source>
</evidence>
<keyword evidence="12" id="KW-1185">Reference proteome</keyword>
<dbReference type="InterPro" id="IPR003593">
    <property type="entry name" value="AAA+_ATPase"/>
</dbReference>
<dbReference type="GO" id="GO:0005524">
    <property type="term" value="F:ATP binding"/>
    <property type="evidence" value="ECO:0007669"/>
    <property type="project" value="UniProtKB-KW"/>
</dbReference>
<name>A0ABY4N5V4_9MICO</name>
<feature type="transmembrane region" description="Helical" evidence="8">
    <location>
        <begin position="293"/>
        <end position="311"/>
    </location>
</feature>
<dbReference type="PROSITE" id="PS00211">
    <property type="entry name" value="ABC_TRANSPORTER_1"/>
    <property type="match status" value="1"/>
</dbReference>
<feature type="region of interest" description="Disordered" evidence="7">
    <location>
        <begin position="1"/>
        <end position="20"/>
    </location>
</feature>
<dbReference type="PROSITE" id="PS50893">
    <property type="entry name" value="ABC_TRANSPORTER_2"/>
    <property type="match status" value="1"/>
</dbReference>
<dbReference type="Gene3D" id="3.40.50.300">
    <property type="entry name" value="P-loop containing nucleotide triphosphate hydrolases"/>
    <property type="match status" value="1"/>
</dbReference>
<evidence type="ECO:0000256" key="4">
    <source>
        <dbReference type="ARBA" id="ARBA00022840"/>
    </source>
</evidence>
<dbReference type="SUPFAM" id="SSF90123">
    <property type="entry name" value="ABC transporter transmembrane region"/>
    <property type="match status" value="1"/>
</dbReference>
<dbReference type="Pfam" id="PF00005">
    <property type="entry name" value="ABC_tran"/>
    <property type="match status" value="1"/>
</dbReference>
<proteinExistence type="predicted"/>
<dbReference type="InterPro" id="IPR027417">
    <property type="entry name" value="P-loop_NTPase"/>
</dbReference>
<dbReference type="SMART" id="SM00382">
    <property type="entry name" value="AAA"/>
    <property type="match status" value="1"/>
</dbReference>
<evidence type="ECO:0000259" key="9">
    <source>
        <dbReference type="PROSITE" id="PS50893"/>
    </source>
</evidence>
<dbReference type="PROSITE" id="PS50929">
    <property type="entry name" value="ABC_TM1F"/>
    <property type="match status" value="1"/>
</dbReference>
<dbReference type="InterPro" id="IPR011527">
    <property type="entry name" value="ABC1_TM_dom"/>
</dbReference>
<feature type="transmembrane region" description="Helical" evidence="8">
    <location>
        <begin position="46"/>
        <end position="70"/>
    </location>
</feature>
<comment type="subcellular location">
    <subcellularLocation>
        <location evidence="1">Cell membrane</location>
        <topology evidence="1">Multi-pass membrane protein</topology>
    </subcellularLocation>
</comment>
<feature type="transmembrane region" description="Helical" evidence="8">
    <location>
        <begin position="184"/>
        <end position="202"/>
    </location>
</feature>
<reference evidence="11" key="1">
    <citation type="submission" date="2022-05" db="EMBL/GenBank/DDBJ databases">
        <title>Genomic analysis of Brachybacterium sp. CBA3104.</title>
        <authorList>
            <person name="Roh S.W."/>
            <person name="Kim Y.B."/>
            <person name="Kim Y."/>
        </authorList>
    </citation>
    <scope>NUCLEOTIDE SEQUENCE</scope>
    <source>
        <strain evidence="11">CBA3104</strain>
    </source>
</reference>
<dbReference type="PANTHER" id="PTHR24221:SF654">
    <property type="entry name" value="ATP-BINDING CASSETTE SUB-FAMILY B MEMBER 6"/>
    <property type="match status" value="1"/>
</dbReference>
<evidence type="ECO:0000256" key="5">
    <source>
        <dbReference type="ARBA" id="ARBA00022989"/>
    </source>
</evidence>
<evidence type="ECO:0000259" key="10">
    <source>
        <dbReference type="PROSITE" id="PS50929"/>
    </source>
</evidence>
<feature type="transmembrane region" description="Helical" evidence="8">
    <location>
        <begin position="76"/>
        <end position="98"/>
    </location>
</feature>